<proteinExistence type="predicted"/>
<feature type="transmembrane region" description="Helical" evidence="1">
    <location>
        <begin position="6"/>
        <end position="29"/>
    </location>
</feature>
<protein>
    <submittedName>
        <fullName evidence="2">AzlD domain-containing protein</fullName>
    </submittedName>
</protein>
<organism evidence="2 3">
    <name type="scientific">Paenibacillus pinisoli</name>
    <dbReference type="NCBI Taxonomy" id="1276110"/>
    <lineage>
        <taxon>Bacteria</taxon>
        <taxon>Bacillati</taxon>
        <taxon>Bacillota</taxon>
        <taxon>Bacilli</taxon>
        <taxon>Bacillales</taxon>
        <taxon>Paenibacillaceae</taxon>
        <taxon>Paenibacillus</taxon>
    </lineage>
</organism>
<evidence type="ECO:0000313" key="3">
    <source>
        <dbReference type="Proteomes" id="UP000267798"/>
    </source>
</evidence>
<name>A0A3A6PZ32_9BACL</name>
<feature type="transmembrane region" description="Helical" evidence="1">
    <location>
        <begin position="90"/>
        <end position="107"/>
    </location>
</feature>
<dbReference type="OrthoDB" id="7870017at2"/>
<comment type="caution">
    <text evidence="2">The sequence shown here is derived from an EMBL/GenBank/DDBJ whole genome shotgun (WGS) entry which is preliminary data.</text>
</comment>
<dbReference type="Proteomes" id="UP000267798">
    <property type="component" value="Unassembled WGS sequence"/>
</dbReference>
<sequence length="108" mass="12116">MEVRPEVLFILLGAAILTFLPRVIPLMILSRFELPEWAERWLSFVPIAVMAALIGQELFLHNGEWIPIGSNLNLLAAIPAFIVAIQTRSLLLTVVTGVLSLMLLRLWL</sequence>
<accession>A0A3A6PZ32</accession>
<dbReference type="RefSeq" id="WP_120106242.1">
    <property type="nucleotide sequence ID" value="NZ_QXQB01000001.1"/>
</dbReference>
<dbReference type="EMBL" id="QXQB01000001">
    <property type="protein sequence ID" value="RJX40573.1"/>
    <property type="molecule type" value="Genomic_DNA"/>
</dbReference>
<keyword evidence="3" id="KW-1185">Reference proteome</keyword>
<gene>
    <name evidence="2" type="ORF">D3P09_00695</name>
</gene>
<keyword evidence="1" id="KW-1133">Transmembrane helix</keyword>
<keyword evidence="1" id="KW-0812">Transmembrane</keyword>
<evidence type="ECO:0000256" key="1">
    <source>
        <dbReference type="SAM" id="Phobius"/>
    </source>
</evidence>
<dbReference type="InterPro" id="IPR008407">
    <property type="entry name" value="Brnchd-chn_aa_trnsp_AzlD"/>
</dbReference>
<keyword evidence="1" id="KW-0472">Membrane</keyword>
<dbReference type="Pfam" id="PF05437">
    <property type="entry name" value="AzlD"/>
    <property type="match status" value="1"/>
</dbReference>
<feature type="transmembrane region" description="Helical" evidence="1">
    <location>
        <begin position="65"/>
        <end position="83"/>
    </location>
</feature>
<evidence type="ECO:0000313" key="2">
    <source>
        <dbReference type="EMBL" id="RJX40573.1"/>
    </source>
</evidence>
<reference evidence="2 3" key="1">
    <citation type="submission" date="2018-09" db="EMBL/GenBank/DDBJ databases">
        <title>Paenibacillus aracenensis nov. sp. isolated from a cave in southern Spain.</title>
        <authorList>
            <person name="Jurado V."/>
            <person name="Gutierrez-Patricio S."/>
            <person name="Gonzalez-Pimentel J.L."/>
            <person name="Miller A.Z."/>
            <person name="Laiz L."/>
            <person name="Saiz-Jimenez C."/>
        </authorList>
    </citation>
    <scope>NUCLEOTIDE SEQUENCE [LARGE SCALE GENOMIC DNA]</scope>
    <source>
        <strain evidence="2 3">JCM 19203</strain>
    </source>
</reference>
<dbReference type="AlphaFoldDB" id="A0A3A6PZ32"/>